<keyword evidence="1" id="KW-0472">Membrane</keyword>
<evidence type="ECO:0000313" key="3">
    <source>
        <dbReference type="Proteomes" id="UP000011081"/>
    </source>
</evidence>
<gene>
    <name evidence="2" type="ORF">VCUG_02002</name>
</gene>
<dbReference type="GeneID" id="19879871"/>
<proteinExistence type="predicted"/>
<dbReference type="PANTHER" id="PTHR12277">
    <property type="entry name" value="ALPHA/BETA HYDROLASE DOMAIN-CONTAINING PROTEIN"/>
    <property type="match status" value="1"/>
</dbReference>
<dbReference type="PANTHER" id="PTHR12277:SF81">
    <property type="entry name" value="PROTEIN ABHD13"/>
    <property type="match status" value="1"/>
</dbReference>
<dbReference type="VEuPathDB" id="MicrosporidiaDB:VCUG_02002"/>
<evidence type="ECO:0000256" key="1">
    <source>
        <dbReference type="SAM" id="Phobius"/>
    </source>
</evidence>
<dbReference type="InParanoid" id="L2GTU0"/>
<evidence type="ECO:0008006" key="4">
    <source>
        <dbReference type="Google" id="ProtNLM"/>
    </source>
</evidence>
<evidence type="ECO:0000313" key="2">
    <source>
        <dbReference type="EMBL" id="ELA46510.1"/>
    </source>
</evidence>
<dbReference type="Gene3D" id="3.40.50.1820">
    <property type="entry name" value="alpha/beta hydrolase"/>
    <property type="match status" value="1"/>
</dbReference>
<dbReference type="AlphaFoldDB" id="L2GTU0"/>
<dbReference type="STRING" id="948595.L2GTU0"/>
<accession>L2GTU0</accession>
<reference evidence="3" key="1">
    <citation type="submission" date="2011-03" db="EMBL/GenBank/DDBJ databases">
        <title>The genome sequence of Vavraia culicis strain floridensis.</title>
        <authorList>
            <consortium name="The Broad Institute Genome Sequencing Platform"/>
            <person name="Cuomo C."/>
            <person name="Becnel J."/>
            <person name="Sanscrainte N."/>
            <person name="Young S.K."/>
            <person name="Zeng Q."/>
            <person name="Gargeya S."/>
            <person name="Fitzgerald M."/>
            <person name="Haas B."/>
            <person name="Abouelleil A."/>
            <person name="Alvarado L."/>
            <person name="Arachchi H.M."/>
            <person name="Berlin A."/>
            <person name="Chapman S.B."/>
            <person name="Gearin G."/>
            <person name="Goldberg J."/>
            <person name="Griggs A."/>
            <person name="Gujja S."/>
            <person name="Hansen M."/>
            <person name="Heiman D."/>
            <person name="Howarth C."/>
            <person name="Larimer J."/>
            <person name="Lui A."/>
            <person name="MacDonald P.J.P."/>
            <person name="McCowen C."/>
            <person name="Montmayeur A."/>
            <person name="Murphy C."/>
            <person name="Neiman D."/>
            <person name="Pearson M."/>
            <person name="Priest M."/>
            <person name="Roberts A."/>
            <person name="Saif S."/>
            <person name="Shea T."/>
            <person name="Sisk P."/>
            <person name="Stolte C."/>
            <person name="Sykes S."/>
            <person name="Wortman J."/>
            <person name="Nusbaum C."/>
            <person name="Birren B."/>
        </authorList>
    </citation>
    <scope>NUCLEOTIDE SEQUENCE [LARGE SCALE GENOMIC DNA]</scope>
    <source>
        <strain evidence="3">floridensis</strain>
    </source>
</reference>
<protein>
    <recommendedName>
        <fullName evidence="4">Serine hydrolase FSH domain-containing protein</fullName>
    </recommendedName>
</protein>
<dbReference type="RefSeq" id="XP_008075016.1">
    <property type="nucleotide sequence ID" value="XM_008076825.1"/>
</dbReference>
<dbReference type="Proteomes" id="UP000011081">
    <property type="component" value="Unassembled WGS sequence"/>
</dbReference>
<keyword evidence="1" id="KW-0812">Transmembrane</keyword>
<dbReference type="HOGENOM" id="CLU_084564_0_0_1"/>
<name>L2GTU0_VAVCU</name>
<keyword evidence="1" id="KW-1133">Transmembrane helix</keyword>
<dbReference type="InterPro" id="IPR029058">
    <property type="entry name" value="AB_hydrolase_fold"/>
</dbReference>
<feature type="transmembrane region" description="Helical" evidence="1">
    <location>
        <begin position="25"/>
        <end position="47"/>
    </location>
</feature>
<dbReference type="SUPFAM" id="SSF53474">
    <property type="entry name" value="alpha/beta-Hydrolases"/>
    <property type="match status" value="1"/>
</dbReference>
<sequence length="287" mass="33497">MENNESVEHETVNDKDKRIKTLKNVLKHSCIILSLIIYCTFAILFTFQNRFIFKKSENFVSSETHSWFTMSFSISISIGTENHINFGTVEHGSDTDLFLFHDRTMNTIALNEMMAGLTRYNIIYYHAKEYEDGTFIKDTKKTLENIRTLVEFMSYRRNKVVVYGQSFGCYLALLSTKIMDKKLTLVLANPFFSFRSVVKHQFFLPLHLLLVNDCNNYKLLKKFNGKMMLILSENDAYLPKNDIKKMRELTESKNGQIFVIEGAGHFDVSKKDQFYTILNNDIAREVE</sequence>
<dbReference type="EMBL" id="GL877442">
    <property type="protein sequence ID" value="ELA46510.1"/>
    <property type="molecule type" value="Genomic_DNA"/>
</dbReference>
<dbReference type="OrthoDB" id="2186193at2759"/>
<keyword evidence="3" id="KW-1185">Reference proteome</keyword>
<organism evidence="2 3">
    <name type="scientific">Vavraia culicis (isolate floridensis)</name>
    <name type="common">Microsporidian parasite</name>
    <dbReference type="NCBI Taxonomy" id="948595"/>
    <lineage>
        <taxon>Eukaryota</taxon>
        <taxon>Fungi</taxon>
        <taxon>Fungi incertae sedis</taxon>
        <taxon>Microsporidia</taxon>
        <taxon>Pleistophoridae</taxon>
        <taxon>Vavraia</taxon>
    </lineage>
</organism>